<dbReference type="EMBL" id="OBMQ01000003">
    <property type="protein sequence ID" value="SOC03491.1"/>
    <property type="molecule type" value="Genomic_DNA"/>
</dbReference>
<evidence type="ECO:0000313" key="1">
    <source>
        <dbReference type="EMBL" id="SOC03491.1"/>
    </source>
</evidence>
<accession>A0A285S869</accession>
<keyword evidence="2" id="KW-1185">Reference proteome</keyword>
<dbReference type="AlphaFoldDB" id="A0A285S869"/>
<proteinExistence type="predicted"/>
<sequence length="104" mass="12382">MIFIDTTIYVNVANQSYSYVPLGEACEFKLKMDSEKARIFENLFLQLNSLEFDNLVRAHLPYIPYHLDEENDEIDTRLKKVYALIHEFGDENTKQFVEQLPYFH</sequence>
<gene>
    <name evidence="1" type="ORF">SAMN05880501_103283</name>
</gene>
<organism evidence="1 2">
    <name type="scientific">Ureibacillus xyleni</name>
    <dbReference type="NCBI Taxonomy" id="614648"/>
    <lineage>
        <taxon>Bacteria</taxon>
        <taxon>Bacillati</taxon>
        <taxon>Bacillota</taxon>
        <taxon>Bacilli</taxon>
        <taxon>Bacillales</taxon>
        <taxon>Caryophanaceae</taxon>
        <taxon>Ureibacillus</taxon>
    </lineage>
</organism>
<protein>
    <submittedName>
        <fullName evidence="1">Uncharacterized protein</fullName>
    </submittedName>
</protein>
<evidence type="ECO:0000313" key="2">
    <source>
        <dbReference type="Proteomes" id="UP000219636"/>
    </source>
</evidence>
<reference evidence="2" key="1">
    <citation type="submission" date="2017-08" db="EMBL/GenBank/DDBJ databases">
        <authorList>
            <person name="Varghese N."/>
            <person name="Submissions S."/>
        </authorList>
    </citation>
    <scope>NUCLEOTIDE SEQUENCE [LARGE SCALE GENOMIC DNA]</scope>
    <source>
        <strain evidence="2">JC22</strain>
    </source>
</reference>
<name>A0A285S869_9BACL</name>
<dbReference type="Proteomes" id="UP000219636">
    <property type="component" value="Unassembled WGS sequence"/>
</dbReference>
<dbReference type="OrthoDB" id="2706506at2"/>